<dbReference type="CDD" id="cd09272">
    <property type="entry name" value="RNase_HI_RT_Ty1"/>
    <property type="match status" value="1"/>
</dbReference>
<dbReference type="SUPFAM" id="SSF56672">
    <property type="entry name" value="DNA/RNA polymerases"/>
    <property type="match status" value="1"/>
</dbReference>
<accession>T1JBW6</accession>
<feature type="region of interest" description="Disordered" evidence="1">
    <location>
        <begin position="363"/>
        <end position="389"/>
    </location>
</feature>
<dbReference type="eggNOG" id="KOG0017">
    <property type="taxonomic scope" value="Eukaryota"/>
</dbReference>
<evidence type="ECO:0000313" key="3">
    <source>
        <dbReference type="EnsemblMetazoa" id="SMAR011271-PA"/>
    </source>
</evidence>
<feature type="domain" description="Reverse transcriptase Ty1/copia-type" evidence="2">
    <location>
        <begin position="1"/>
        <end position="143"/>
    </location>
</feature>
<dbReference type="Proteomes" id="UP000014500">
    <property type="component" value="Unassembled WGS sequence"/>
</dbReference>
<sequence>MTQPEGYEEGGKGKICKLRKSIYGLKQSGRCWNKRLDEVMQGRGLKQSQEDPCIYFVRTKENFLYIGVHVDDLVTVASSPDMEEKYLSKIRREIELVTLGEAEFILGMQVIQENDGIRVHQRNYIREILKRYGMDNCNPVKVPSDVNQKLDNDEDSKEVNQTEYQELLRRLMYLAVHTRPDISYTLGALSQYNNGPKEIHMNALKRVMRYLKGTENYMLKYEKGQSNIHAYTDASWDKTKDARSFSGYVIKDGSSVIHWRSKKQETVAMSTTESELNAMSEGVKELKWMMDLAEELEQRKEKKKATLFCDSANAINIVKNKNQKSRTKYLNRKVCHVREAIKDERIEIQHIAGKEMEADFLTKGLGGPEMKRNTDKLLRDGEQNNEEKN</sequence>
<dbReference type="Pfam" id="PF07727">
    <property type="entry name" value="RVT_2"/>
    <property type="match status" value="1"/>
</dbReference>
<dbReference type="STRING" id="126957.T1JBW6"/>
<evidence type="ECO:0000259" key="2">
    <source>
        <dbReference type="Pfam" id="PF07727"/>
    </source>
</evidence>
<dbReference type="PANTHER" id="PTHR11439">
    <property type="entry name" value="GAG-POL-RELATED RETROTRANSPOSON"/>
    <property type="match status" value="1"/>
</dbReference>
<dbReference type="Gene3D" id="3.30.420.10">
    <property type="entry name" value="Ribonuclease H-like superfamily/Ribonuclease H"/>
    <property type="match status" value="1"/>
</dbReference>
<proteinExistence type="predicted"/>
<dbReference type="HOGENOM" id="CLU_001650_21_0_1"/>
<dbReference type="GO" id="GO:0071897">
    <property type="term" value="P:DNA biosynthetic process"/>
    <property type="evidence" value="ECO:0007669"/>
    <property type="project" value="UniProtKB-ARBA"/>
</dbReference>
<dbReference type="AlphaFoldDB" id="T1JBW6"/>
<evidence type="ECO:0000313" key="4">
    <source>
        <dbReference type="Proteomes" id="UP000014500"/>
    </source>
</evidence>
<dbReference type="PANTHER" id="PTHR11439:SF463">
    <property type="entry name" value="REVERSE TRANSCRIPTASE TY1_COPIA-TYPE DOMAIN-CONTAINING PROTEIN"/>
    <property type="match status" value="1"/>
</dbReference>
<feature type="compositionally biased region" description="Basic and acidic residues" evidence="1">
    <location>
        <begin position="369"/>
        <end position="389"/>
    </location>
</feature>
<reference evidence="4" key="1">
    <citation type="submission" date="2011-05" db="EMBL/GenBank/DDBJ databases">
        <authorList>
            <person name="Richards S.R."/>
            <person name="Qu J."/>
            <person name="Jiang H."/>
            <person name="Jhangiani S.N."/>
            <person name="Agravi P."/>
            <person name="Goodspeed R."/>
            <person name="Gross S."/>
            <person name="Mandapat C."/>
            <person name="Jackson L."/>
            <person name="Mathew T."/>
            <person name="Pu L."/>
            <person name="Thornton R."/>
            <person name="Saada N."/>
            <person name="Wilczek-Boney K.B."/>
            <person name="Lee S."/>
            <person name="Kovar C."/>
            <person name="Wu Y."/>
            <person name="Scherer S.E."/>
            <person name="Worley K.C."/>
            <person name="Muzny D.M."/>
            <person name="Gibbs R."/>
        </authorList>
    </citation>
    <scope>NUCLEOTIDE SEQUENCE</scope>
    <source>
        <strain evidence="4">Brora</strain>
    </source>
</reference>
<organism evidence="3 4">
    <name type="scientific">Strigamia maritima</name>
    <name type="common">European centipede</name>
    <name type="synonym">Geophilus maritimus</name>
    <dbReference type="NCBI Taxonomy" id="126957"/>
    <lineage>
        <taxon>Eukaryota</taxon>
        <taxon>Metazoa</taxon>
        <taxon>Ecdysozoa</taxon>
        <taxon>Arthropoda</taxon>
        <taxon>Myriapoda</taxon>
        <taxon>Chilopoda</taxon>
        <taxon>Pleurostigmophora</taxon>
        <taxon>Geophilomorpha</taxon>
        <taxon>Linotaeniidae</taxon>
        <taxon>Strigamia</taxon>
    </lineage>
</organism>
<keyword evidence="4" id="KW-1185">Reference proteome</keyword>
<dbReference type="PhylomeDB" id="T1JBW6"/>
<dbReference type="OMA" id="CAYESAE"/>
<dbReference type="EMBL" id="JH432025">
    <property type="status" value="NOT_ANNOTATED_CDS"/>
    <property type="molecule type" value="Genomic_DNA"/>
</dbReference>
<dbReference type="InterPro" id="IPR036397">
    <property type="entry name" value="RNaseH_sf"/>
</dbReference>
<dbReference type="GO" id="GO:0003676">
    <property type="term" value="F:nucleic acid binding"/>
    <property type="evidence" value="ECO:0007669"/>
    <property type="project" value="InterPro"/>
</dbReference>
<protein>
    <recommendedName>
        <fullName evidence="2">Reverse transcriptase Ty1/copia-type domain-containing protein</fullName>
    </recommendedName>
</protein>
<dbReference type="InterPro" id="IPR043502">
    <property type="entry name" value="DNA/RNA_pol_sf"/>
</dbReference>
<evidence type="ECO:0000256" key="1">
    <source>
        <dbReference type="SAM" id="MobiDB-lite"/>
    </source>
</evidence>
<dbReference type="EnsemblMetazoa" id="SMAR011271-RA">
    <property type="protein sequence ID" value="SMAR011271-PA"/>
    <property type="gene ID" value="SMAR011271"/>
</dbReference>
<reference evidence="3" key="2">
    <citation type="submission" date="2015-02" db="UniProtKB">
        <authorList>
            <consortium name="EnsemblMetazoa"/>
        </authorList>
    </citation>
    <scope>IDENTIFICATION</scope>
</reference>
<name>T1JBW6_STRMM</name>
<dbReference type="InterPro" id="IPR013103">
    <property type="entry name" value="RVT_2"/>
</dbReference>